<evidence type="ECO:0000256" key="5">
    <source>
        <dbReference type="ARBA" id="ARBA00022448"/>
    </source>
</evidence>
<evidence type="ECO:0000256" key="12">
    <source>
        <dbReference type="ARBA" id="ARBA00023128"/>
    </source>
</evidence>
<comment type="function">
    <text evidence="1">Mitochondrial transporter that mediates uptake of thiamine pyrophosphate (ThPP) into mitochondria.</text>
</comment>
<dbReference type="FunFam" id="1.50.40.10:FF:000016">
    <property type="entry name" value="Solute carrier family 25 member 23"/>
    <property type="match status" value="1"/>
</dbReference>
<reference evidence="17 18" key="1">
    <citation type="journal article" date="2015" name="Genome Announc.">
        <title>Draft Genome Sequence and Gene Annotation of the Entomopathogenic Fungus Verticillium hemipterigenum.</title>
        <authorList>
            <person name="Horn F."/>
            <person name="Habel A."/>
            <person name="Scharf D.H."/>
            <person name="Dworschak J."/>
            <person name="Brakhage A.A."/>
            <person name="Guthke R."/>
            <person name="Hertweck C."/>
            <person name="Linde J."/>
        </authorList>
    </citation>
    <scope>NUCLEOTIDE SEQUENCE [LARGE SCALE GENOMIC DNA]</scope>
</reference>
<evidence type="ECO:0000256" key="4">
    <source>
        <dbReference type="ARBA" id="ARBA00021935"/>
    </source>
</evidence>
<evidence type="ECO:0000256" key="1">
    <source>
        <dbReference type="ARBA" id="ARBA00002238"/>
    </source>
</evidence>
<feature type="repeat" description="Solcar" evidence="14">
    <location>
        <begin position="363"/>
        <end position="468"/>
    </location>
</feature>
<dbReference type="GO" id="GO:0005509">
    <property type="term" value="F:calcium ion binding"/>
    <property type="evidence" value="ECO:0007669"/>
    <property type="project" value="InterPro"/>
</dbReference>
<evidence type="ECO:0000313" key="17">
    <source>
        <dbReference type="EMBL" id="CEJ92437.1"/>
    </source>
</evidence>
<dbReference type="EMBL" id="CDHN01000004">
    <property type="protein sequence ID" value="CEJ92437.1"/>
    <property type="molecule type" value="Genomic_DNA"/>
</dbReference>
<dbReference type="Pfam" id="PF00036">
    <property type="entry name" value="EF-hand_1"/>
    <property type="match status" value="1"/>
</dbReference>
<dbReference type="InterPro" id="IPR018247">
    <property type="entry name" value="EF_Hand_1_Ca_BS"/>
</dbReference>
<feature type="region of interest" description="Disordered" evidence="15">
    <location>
        <begin position="182"/>
        <end position="203"/>
    </location>
</feature>
<keyword evidence="18" id="KW-1185">Reference proteome</keyword>
<dbReference type="SUPFAM" id="SSF103506">
    <property type="entry name" value="Mitochondrial carrier"/>
    <property type="match status" value="1"/>
</dbReference>
<dbReference type="PANTHER" id="PTHR24089">
    <property type="entry name" value="SOLUTE CARRIER FAMILY 25"/>
    <property type="match status" value="1"/>
</dbReference>
<accession>A0A0A1TP29</accession>
<keyword evidence="12" id="KW-0496">Mitochondrion</keyword>
<feature type="compositionally biased region" description="Low complexity" evidence="15">
    <location>
        <begin position="278"/>
        <end position="294"/>
    </location>
</feature>
<comment type="similarity">
    <text evidence="3">Belongs to the mitochondrial carrier (TC 2.A.29) family.</text>
</comment>
<dbReference type="PRINTS" id="PR00926">
    <property type="entry name" value="MITOCARRIER"/>
</dbReference>
<protein>
    <recommendedName>
        <fullName evidence="4">Mitochondrial thiamine pyrophosphate carrier 1</fullName>
    </recommendedName>
</protein>
<dbReference type="Gene3D" id="1.50.40.10">
    <property type="entry name" value="Mitochondrial carrier domain"/>
    <property type="match status" value="1"/>
</dbReference>
<dbReference type="PROSITE" id="PS50920">
    <property type="entry name" value="SOLCAR"/>
    <property type="match status" value="3"/>
</dbReference>
<evidence type="ECO:0000256" key="2">
    <source>
        <dbReference type="ARBA" id="ARBA00004448"/>
    </source>
</evidence>
<feature type="repeat" description="Solcar" evidence="14">
    <location>
        <begin position="481"/>
        <end position="570"/>
    </location>
</feature>
<evidence type="ECO:0000259" key="16">
    <source>
        <dbReference type="PROSITE" id="PS50222"/>
    </source>
</evidence>
<keyword evidence="10" id="KW-0106">Calcium</keyword>
<dbReference type="SMART" id="SM00054">
    <property type="entry name" value="EFh"/>
    <property type="match status" value="3"/>
</dbReference>
<feature type="compositionally biased region" description="Low complexity" evidence="15">
    <location>
        <begin position="225"/>
        <end position="254"/>
    </location>
</feature>
<evidence type="ECO:0000256" key="3">
    <source>
        <dbReference type="ARBA" id="ARBA00006375"/>
    </source>
</evidence>
<feature type="region of interest" description="Disordered" evidence="15">
    <location>
        <begin position="216"/>
        <end position="328"/>
    </location>
</feature>
<feature type="domain" description="EF-hand" evidence="16">
    <location>
        <begin position="125"/>
        <end position="160"/>
    </location>
</feature>
<feature type="domain" description="EF-hand" evidence="16">
    <location>
        <begin position="89"/>
        <end position="124"/>
    </location>
</feature>
<dbReference type="PROSITE" id="PS50222">
    <property type="entry name" value="EF_HAND_2"/>
    <property type="match status" value="3"/>
</dbReference>
<dbReference type="PROSITE" id="PS00018">
    <property type="entry name" value="EF_HAND_1"/>
    <property type="match status" value="2"/>
</dbReference>
<feature type="repeat" description="Solcar" evidence="14">
    <location>
        <begin position="588"/>
        <end position="677"/>
    </location>
</feature>
<evidence type="ECO:0000256" key="8">
    <source>
        <dbReference type="ARBA" id="ARBA00022737"/>
    </source>
</evidence>
<dbReference type="STRING" id="1531966.A0A0A1TP29"/>
<proteinExistence type="inferred from homology"/>
<keyword evidence="11" id="KW-1133">Transmembrane helix</keyword>
<evidence type="ECO:0000256" key="14">
    <source>
        <dbReference type="PROSITE-ProRule" id="PRU00282"/>
    </source>
</evidence>
<evidence type="ECO:0000256" key="6">
    <source>
        <dbReference type="ARBA" id="ARBA00022692"/>
    </source>
</evidence>
<dbReference type="AlphaFoldDB" id="A0A0A1TP29"/>
<sequence>MSVSKEGAEAADGLDESQSHRDARIKLLWDRLCPSGANELDEKALQKGFQKIDHPLKNADSLLKKIMSEVDRNHDGKIQYDEFQSWVEKAERQLEHLFRAIDKDGNGQLDLNELQAAFRSAGLTVSNQKLNHFFQDMDDNHDGFISFKEWRNFLLFMPAHLDESKLRAVLSYYNAVVNVSPEGDSSVSDETLEGLGTESSSSSLVNSLFGSFYRVVSPMPPRPRPSSQSQTTASSSSSPSSSISSSQPSSSSSTPPSPTLPGEVAANGGETRSGAAVKSSSSSHTTTTTSSSKHNTSRVSEAGPLAGSFAADQDPARPDHGKPLSAYANAATGNGIQDEDEDAFYEEYAESTQPKKFRLTDFAPDPGYFLAGAIAGGVSRTATAPLDRLKVYLLVKTTVGQETAIGALKQGRPIAALKNGIRPFSDAVTDLYMKGGLRGFFAGNGLNVIKIMPETAIKFGSYEAAKRALANFEGHGDPSQLHSYSKFTAGGLAGMIAQFCVYPLDTLKFRLQCETVEGGLTGAALVRQTASKMVAEGGLRVWYRGVTMGLIGMFPYSAIDMGTFELLKTTYKGYYAKKAGCHEDDIDVSNVATGIIGATSGAFGATVVYPLNVVRTRLQAQGTAMHSARYTGIWDVTTKTIAKEGIRGLYKGLTPNMLKVAPALSITWVVYENSKKFLGLH</sequence>
<evidence type="ECO:0000256" key="13">
    <source>
        <dbReference type="ARBA" id="ARBA00023136"/>
    </source>
</evidence>
<dbReference type="InterPro" id="IPR018108">
    <property type="entry name" value="MCP_transmembrane"/>
</dbReference>
<keyword evidence="8" id="KW-0677">Repeat</keyword>
<keyword evidence="7" id="KW-0479">Metal-binding</keyword>
<evidence type="ECO:0000313" key="18">
    <source>
        <dbReference type="Proteomes" id="UP000039046"/>
    </source>
</evidence>
<dbReference type="SUPFAM" id="SSF47473">
    <property type="entry name" value="EF-hand"/>
    <property type="match status" value="1"/>
</dbReference>
<dbReference type="Proteomes" id="UP000039046">
    <property type="component" value="Unassembled WGS sequence"/>
</dbReference>
<comment type="subcellular location">
    <subcellularLocation>
        <location evidence="2">Mitochondrion inner membrane</location>
        <topology evidence="2">Multi-pass membrane protein</topology>
    </subcellularLocation>
</comment>
<keyword evidence="6 14" id="KW-0812">Transmembrane</keyword>
<dbReference type="OrthoDB" id="270584at2759"/>
<dbReference type="Pfam" id="PF00153">
    <property type="entry name" value="Mito_carr"/>
    <property type="match status" value="3"/>
</dbReference>
<dbReference type="InterPro" id="IPR011992">
    <property type="entry name" value="EF-hand-dom_pair"/>
</dbReference>
<name>A0A0A1TP29_9HYPO</name>
<evidence type="ECO:0000256" key="7">
    <source>
        <dbReference type="ARBA" id="ARBA00022723"/>
    </source>
</evidence>
<dbReference type="InterPro" id="IPR023395">
    <property type="entry name" value="MCP_dom_sf"/>
</dbReference>
<gene>
    <name evidence="17" type="ORF">VHEMI08090</name>
</gene>
<evidence type="ECO:0000256" key="11">
    <source>
        <dbReference type="ARBA" id="ARBA00022989"/>
    </source>
</evidence>
<feature type="domain" description="EF-hand" evidence="16">
    <location>
        <begin position="58"/>
        <end position="88"/>
    </location>
</feature>
<dbReference type="Pfam" id="PF13499">
    <property type="entry name" value="EF-hand_7"/>
    <property type="match status" value="1"/>
</dbReference>
<dbReference type="GO" id="GO:0055085">
    <property type="term" value="P:transmembrane transport"/>
    <property type="evidence" value="ECO:0007669"/>
    <property type="project" value="InterPro"/>
</dbReference>
<dbReference type="GO" id="GO:0005743">
    <property type="term" value="C:mitochondrial inner membrane"/>
    <property type="evidence" value="ECO:0007669"/>
    <property type="project" value="UniProtKB-SubCell"/>
</dbReference>
<feature type="compositionally biased region" description="Low complexity" evidence="15">
    <location>
        <begin position="193"/>
        <end position="203"/>
    </location>
</feature>
<evidence type="ECO:0000256" key="15">
    <source>
        <dbReference type="SAM" id="MobiDB-lite"/>
    </source>
</evidence>
<dbReference type="InterPro" id="IPR002048">
    <property type="entry name" value="EF_hand_dom"/>
</dbReference>
<dbReference type="CDD" id="cd00051">
    <property type="entry name" value="EFh"/>
    <property type="match status" value="1"/>
</dbReference>
<keyword evidence="13 14" id="KW-0472">Membrane</keyword>
<organism evidence="17 18">
    <name type="scientific">[Torrubiella] hemipterigena</name>
    <dbReference type="NCBI Taxonomy" id="1531966"/>
    <lineage>
        <taxon>Eukaryota</taxon>
        <taxon>Fungi</taxon>
        <taxon>Dikarya</taxon>
        <taxon>Ascomycota</taxon>
        <taxon>Pezizomycotina</taxon>
        <taxon>Sordariomycetes</taxon>
        <taxon>Hypocreomycetidae</taxon>
        <taxon>Hypocreales</taxon>
        <taxon>Clavicipitaceae</taxon>
        <taxon>Clavicipitaceae incertae sedis</taxon>
        <taxon>'Torrubiella' clade</taxon>
    </lineage>
</organism>
<keyword evidence="9" id="KW-0999">Mitochondrion inner membrane</keyword>
<evidence type="ECO:0000256" key="9">
    <source>
        <dbReference type="ARBA" id="ARBA00022792"/>
    </source>
</evidence>
<evidence type="ECO:0000256" key="10">
    <source>
        <dbReference type="ARBA" id="ARBA00022837"/>
    </source>
</evidence>
<dbReference type="InterPro" id="IPR002067">
    <property type="entry name" value="MCP"/>
</dbReference>
<dbReference type="Gene3D" id="1.10.238.10">
    <property type="entry name" value="EF-hand"/>
    <property type="match status" value="2"/>
</dbReference>
<keyword evidence="5" id="KW-0813">Transport</keyword>